<protein>
    <submittedName>
        <fullName evidence="1">Uncharacterized protein</fullName>
    </submittedName>
</protein>
<evidence type="ECO:0000313" key="2">
    <source>
        <dbReference type="Proteomes" id="UP001437256"/>
    </source>
</evidence>
<keyword evidence="2" id="KW-1185">Reference proteome</keyword>
<dbReference type="Proteomes" id="UP001437256">
    <property type="component" value="Unassembled WGS sequence"/>
</dbReference>
<gene>
    <name evidence="1" type="ORF">AAF712_008217</name>
</gene>
<comment type="caution">
    <text evidence="1">The sequence shown here is derived from an EMBL/GenBank/DDBJ whole genome shotgun (WGS) entry which is preliminary data.</text>
</comment>
<accession>A0ABR2ZU70</accession>
<reference evidence="1 2" key="1">
    <citation type="submission" date="2024-05" db="EMBL/GenBank/DDBJ databases">
        <title>A draft genome resource for the thread blight pathogen Marasmius tenuissimus strain MS-2.</title>
        <authorList>
            <person name="Yulfo-Soto G.E."/>
            <person name="Baruah I.K."/>
            <person name="Amoako-Attah I."/>
            <person name="Bukari Y."/>
            <person name="Meinhardt L.W."/>
            <person name="Bailey B.A."/>
            <person name="Cohen S.P."/>
        </authorList>
    </citation>
    <scope>NUCLEOTIDE SEQUENCE [LARGE SCALE GENOMIC DNA]</scope>
    <source>
        <strain evidence="1 2">MS-2</strain>
    </source>
</reference>
<proteinExistence type="predicted"/>
<dbReference type="EMBL" id="JBBXMP010000056">
    <property type="protein sequence ID" value="KAL0064820.1"/>
    <property type="molecule type" value="Genomic_DNA"/>
</dbReference>
<sequence length="175" mass="19834">MGTRGLIIYCYKRTRHAVHSFGACPSDLGVNLFRPIPKPSDGEGWQSRFEAWLAEERQVSHEVLIDATHGKSLEIADAGRICHGQTLHFDSHPSESFGDIEYTYETDLDNLCYLFCGIPYHALDNLPPIWLCFPQYPEADAEESEYLYVHKIIPYPSEGDPATLDKYFQTCTGTV</sequence>
<evidence type="ECO:0000313" key="1">
    <source>
        <dbReference type="EMBL" id="KAL0064820.1"/>
    </source>
</evidence>
<name>A0ABR2ZU70_9AGAR</name>
<organism evidence="1 2">
    <name type="scientific">Marasmius tenuissimus</name>
    <dbReference type="NCBI Taxonomy" id="585030"/>
    <lineage>
        <taxon>Eukaryota</taxon>
        <taxon>Fungi</taxon>
        <taxon>Dikarya</taxon>
        <taxon>Basidiomycota</taxon>
        <taxon>Agaricomycotina</taxon>
        <taxon>Agaricomycetes</taxon>
        <taxon>Agaricomycetidae</taxon>
        <taxon>Agaricales</taxon>
        <taxon>Marasmiineae</taxon>
        <taxon>Marasmiaceae</taxon>
        <taxon>Marasmius</taxon>
    </lineage>
</organism>